<dbReference type="Gene3D" id="3.90.70.10">
    <property type="entry name" value="Cysteine proteinases"/>
    <property type="match status" value="1"/>
</dbReference>
<keyword evidence="4" id="KW-0788">Thiol protease</keyword>
<dbReference type="FunFam" id="3.90.70.10:FF:000006">
    <property type="entry name" value="Cathepsin S"/>
    <property type="match status" value="1"/>
</dbReference>
<dbReference type="SMART" id="SM00848">
    <property type="entry name" value="Inhibitor_I29"/>
    <property type="match status" value="1"/>
</dbReference>
<dbReference type="PROSITE" id="PS00639">
    <property type="entry name" value="THIOL_PROTEASE_HIS"/>
    <property type="match status" value="1"/>
</dbReference>
<evidence type="ECO:0000259" key="9">
    <source>
        <dbReference type="SMART" id="SM00848"/>
    </source>
</evidence>
<evidence type="ECO:0000313" key="10">
    <source>
        <dbReference type="EMBL" id="KAF0309598.1"/>
    </source>
</evidence>
<gene>
    <name evidence="10" type="primary">Cp1_1</name>
    <name evidence="10" type="ORF">FJT64_019306</name>
</gene>
<dbReference type="PROSITE" id="PS00640">
    <property type="entry name" value="THIOL_PROTEASE_ASN"/>
    <property type="match status" value="1"/>
</dbReference>
<sequence>MKLLVVAALVVHAASAVSFFSLGPNFSQLNRLEAAADSWEQMVAFQEWYEFKETHEKAYGSEEEESFRLSIYNQNKKLVNDHNLRYELGQHSYKLRLNQFADLTASEYAKMMNGYQHERKRRGEAPVHLPLAPEIQLPATVDWRNKGAVTPVKDQGQCGSCWAFSSTGALEGQHFRKTGRLVSLSEQNLVDCSTSFGNNGCDGGLMDDAFKYVKANGGIDTEVSYPYEAEDDTCRFNKQDVGATDKGYMDIPEGDEQALKEAVAVHGPISIAIDASQSSFQFYHSGVYDDPNCSSMQLDHGVLAVGYGSEGGRDYWLVKNSWSENWGDQGYIKIARNENNVCGVASSASFPLV</sequence>
<dbReference type="Proteomes" id="UP000440578">
    <property type="component" value="Unassembled WGS sequence"/>
</dbReference>
<dbReference type="GO" id="GO:0006508">
    <property type="term" value="P:proteolysis"/>
    <property type="evidence" value="ECO:0007669"/>
    <property type="project" value="UniProtKB-KW"/>
</dbReference>
<comment type="similarity">
    <text evidence="1">Belongs to the peptidase C1 family.</text>
</comment>
<dbReference type="InterPro" id="IPR025660">
    <property type="entry name" value="Pept_his_AS"/>
</dbReference>
<reference evidence="10 11" key="1">
    <citation type="submission" date="2019-07" db="EMBL/GenBank/DDBJ databases">
        <title>Draft genome assembly of a fouling barnacle, Amphibalanus amphitrite (Darwin, 1854): The first reference genome for Thecostraca.</title>
        <authorList>
            <person name="Kim W."/>
        </authorList>
    </citation>
    <scope>NUCLEOTIDE SEQUENCE [LARGE SCALE GENOMIC DNA]</scope>
    <source>
        <strain evidence="10">SNU_AA5</strain>
        <tissue evidence="10">Soma without cirri and trophi</tissue>
    </source>
</reference>
<keyword evidence="7" id="KW-0732">Signal</keyword>
<evidence type="ECO:0000256" key="7">
    <source>
        <dbReference type="SAM" id="SignalP"/>
    </source>
</evidence>
<dbReference type="InterPro" id="IPR013201">
    <property type="entry name" value="Prot_inhib_I29"/>
</dbReference>
<dbReference type="Pfam" id="PF00112">
    <property type="entry name" value="Peptidase_C1"/>
    <property type="match status" value="1"/>
</dbReference>
<feature type="domain" description="Cathepsin propeptide inhibitor" evidence="9">
    <location>
        <begin position="48"/>
        <end position="108"/>
    </location>
</feature>
<dbReference type="SMART" id="SM00645">
    <property type="entry name" value="Pept_C1"/>
    <property type="match status" value="1"/>
</dbReference>
<accession>A0A6A4X418</accession>
<protein>
    <submittedName>
        <fullName evidence="10">Cathepsin L</fullName>
    </submittedName>
</protein>
<keyword evidence="3" id="KW-0378">Hydrolase</keyword>
<dbReference type="CDD" id="cd02248">
    <property type="entry name" value="Peptidase_C1A"/>
    <property type="match status" value="1"/>
</dbReference>
<organism evidence="10 11">
    <name type="scientific">Amphibalanus amphitrite</name>
    <name type="common">Striped barnacle</name>
    <name type="synonym">Balanus amphitrite</name>
    <dbReference type="NCBI Taxonomy" id="1232801"/>
    <lineage>
        <taxon>Eukaryota</taxon>
        <taxon>Metazoa</taxon>
        <taxon>Ecdysozoa</taxon>
        <taxon>Arthropoda</taxon>
        <taxon>Crustacea</taxon>
        <taxon>Multicrustacea</taxon>
        <taxon>Cirripedia</taxon>
        <taxon>Thoracica</taxon>
        <taxon>Thoracicalcarea</taxon>
        <taxon>Balanomorpha</taxon>
        <taxon>Balanoidea</taxon>
        <taxon>Balanidae</taxon>
        <taxon>Amphibalaninae</taxon>
        <taxon>Amphibalanus</taxon>
    </lineage>
</organism>
<dbReference type="InterPro" id="IPR013128">
    <property type="entry name" value="Peptidase_C1A"/>
</dbReference>
<feature type="signal peptide" evidence="7">
    <location>
        <begin position="1"/>
        <end position="16"/>
    </location>
</feature>
<feature type="chain" id="PRO_5025568167" evidence="7">
    <location>
        <begin position="17"/>
        <end position="353"/>
    </location>
</feature>
<evidence type="ECO:0000313" key="11">
    <source>
        <dbReference type="Proteomes" id="UP000440578"/>
    </source>
</evidence>
<evidence type="ECO:0000256" key="5">
    <source>
        <dbReference type="ARBA" id="ARBA00023145"/>
    </source>
</evidence>
<dbReference type="PRINTS" id="PR00705">
    <property type="entry name" value="PAPAIN"/>
</dbReference>
<dbReference type="EMBL" id="VIIS01000387">
    <property type="protein sequence ID" value="KAF0309598.1"/>
    <property type="molecule type" value="Genomic_DNA"/>
</dbReference>
<name>A0A6A4X418_AMPAM</name>
<dbReference type="AlphaFoldDB" id="A0A6A4X418"/>
<dbReference type="OrthoDB" id="10263972at2759"/>
<keyword evidence="11" id="KW-1185">Reference proteome</keyword>
<keyword evidence="2" id="KW-0645">Protease</keyword>
<dbReference type="SUPFAM" id="SSF54001">
    <property type="entry name" value="Cysteine proteinases"/>
    <property type="match status" value="1"/>
</dbReference>
<evidence type="ECO:0000256" key="3">
    <source>
        <dbReference type="ARBA" id="ARBA00022801"/>
    </source>
</evidence>
<dbReference type="InterPro" id="IPR000169">
    <property type="entry name" value="Pept_cys_AS"/>
</dbReference>
<dbReference type="GO" id="GO:0008234">
    <property type="term" value="F:cysteine-type peptidase activity"/>
    <property type="evidence" value="ECO:0007669"/>
    <property type="project" value="UniProtKB-KW"/>
</dbReference>
<evidence type="ECO:0000256" key="1">
    <source>
        <dbReference type="ARBA" id="ARBA00008455"/>
    </source>
</evidence>
<dbReference type="PROSITE" id="PS00139">
    <property type="entry name" value="THIOL_PROTEASE_CYS"/>
    <property type="match status" value="1"/>
</dbReference>
<comment type="caution">
    <text evidence="10">The sequence shown here is derived from an EMBL/GenBank/DDBJ whole genome shotgun (WGS) entry which is preliminary data.</text>
</comment>
<evidence type="ECO:0000256" key="6">
    <source>
        <dbReference type="ARBA" id="ARBA00023157"/>
    </source>
</evidence>
<keyword evidence="5" id="KW-0865">Zymogen</keyword>
<evidence type="ECO:0000256" key="4">
    <source>
        <dbReference type="ARBA" id="ARBA00022807"/>
    </source>
</evidence>
<dbReference type="PANTHER" id="PTHR12411">
    <property type="entry name" value="CYSTEINE PROTEASE FAMILY C1-RELATED"/>
    <property type="match status" value="1"/>
</dbReference>
<dbReference type="Pfam" id="PF08246">
    <property type="entry name" value="Inhibitor_I29"/>
    <property type="match status" value="1"/>
</dbReference>
<evidence type="ECO:0000256" key="2">
    <source>
        <dbReference type="ARBA" id="ARBA00022670"/>
    </source>
</evidence>
<dbReference type="InterPro" id="IPR038765">
    <property type="entry name" value="Papain-like_cys_pep_sf"/>
</dbReference>
<keyword evidence="6" id="KW-1015">Disulfide bond</keyword>
<dbReference type="InterPro" id="IPR039417">
    <property type="entry name" value="Peptidase_C1A_papain-like"/>
</dbReference>
<evidence type="ECO:0000259" key="8">
    <source>
        <dbReference type="SMART" id="SM00645"/>
    </source>
</evidence>
<dbReference type="InterPro" id="IPR025661">
    <property type="entry name" value="Pept_asp_AS"/>
</dbReference>
<dbReference type="InterPro" id="IPR000668">
    <property type="entry name" value="Peptidase_C1A_C"/>
</dbReference>
<feature type="domain" description="Peptidase C1A papain C-terminal" evidence="8">
    <location>
        <begin position="137"/>
        <end position="352"/>
    </location>
</feature>
<proteinExistence type="inferred from homology"/>